<protein>
    <recommendedName>
        <fullName evidence="3">Aminoglycoside phosphotransferase domain-containing protein</fullName>
    </recommendedName>
</protein>
<name>A0ABQ1PYY6_9GAMM</name>
<evidence type="ECO:0000313" key="4">
    <source>
        <dbReference type="EMBL" id="GGD07006.1"/>
    </source>
</evidence>
<dbReference type="RefSeq" id="WP_223825464.1">
    <property type="nucleotide sequence ID" value="NZ_BMFF01000005.1"/>
</dbReference>
<dbReference type="PANTHER" id="PTHR33540:SF1">
    <property type="entry name" value="N-ACETYLMURAMATE_N-ACETYLGLUCOSAMINE KINASE"/>
    <property type="match status" value="1"/>
</dbReference>
<organism evidence="4 5">
    <name type="scientific">Halopseudomonas salina</name>
    <dbReference type="NCBI Taxonomy" id="1323744"/>
    <lineage>
        <taxon>Bacteria</taxon>
        <taxon>Pseudomonadati</taxon>
        <taxon>Pseudomonadota</taxon>
        <taxon>Gammaproteobacteria</taxon>
        <taxon>Pseudomonadales</taxon>
        <taxon>Pseudomonadaceae</taxon>
        <taxon>Halopseudomonas</taxon>
    </lineage>
</organism>
<reference evidence="5" key="1">
    <citation type="journal article" date="2019" name="Int. J. Syst. Evol. Microbiol.">
        <title>The Global Catalogue of Microorganisms (GCM) 10K type strain sequencing project: providing services to taxonomists for standard genome sequencing and annotation.</title>
        <authorList>
            <consortium name="The Broad Institute Genomics Platform"/>
            <consortium name="The Broad Institute Genome Sequencing Center for Infectious Disease"/>
            <person name="Wu L."/>
            <person name="Ma J."/>
        </authorList>
    </citation>
    <scope>NUCLEOTIDE SEQUENCE [LARGE SCALE GENOMIC DNA]</scope>
    <source>
        <strain evidence="5">CGMCC 1.12482</strain>
    </source>
</reference>
<evidence type="ECO:0000256" key="1">
    <source>
        <dbReference type="ARBA" id="ARBA00022741"/>
    </source>
</evidence>
<gene>
    <name evidence="4" type="ORF">GCM10007418_27550</name>
</gene>
<dbReference type="Pfam" id="PF01636">
    <property type="entry name" value="APH"/>
    <property type="match status" value="1"/>
</dbReference>
<sequence length="338" mass="38470">MDSRWVLLKAWLPSVLGQAYQAQGWGEVGEGRLEPASADASFRRYFRWTDGAHSLIVMDAPPDQEDSRPFVRIAGLLDDAGVRTPQIFASDLDQGLLLLEDMGASTYLQTIQAGVEEEELERMFDTAVNTLVRWQLSSRPGVLPEYDEAVLRRELQLFPDWFVTRVKGRDLTAGEFEDWVSLCRLLLDSILAENRVFVHRDYMPRNLMSGSGDPGVLDFQDALYGPVSYDVTSLFADAFFNLPPVRREAWLERYWQRAWDAGVGVPDNFSTFLDQSRLMGVQRHLKVLGIFARICHRDGKPHYLTDAPRFINYLHEACSRDARLAPLQRLLGSLEMPA</sequence>
<dbReference type="SUPFAM" id="SSF56112">
    <property type="entry name" value="Protein kinase-like (PK-like)"/>
    <property type="match status" value="1"/>
</dbReference>
<dbReference type="PANTHER" id="PTHR33540">
    <property type="entry name" value="TRNA THREONYLCARBAMOYLADENOSINE BIOSYNTHESIS PROTEIN TSAE"/>
    <property type="match status" value="1"/>
</dbReference>
<dbReference type="InterPro" id="IPR011009">
    <property type="entry name" value="Kinase-like_dom_sf"/>
</dbReference>
<keyword evidence="5" id="KW-1185">Reference proteome</keyword>
<keyword evidence="1" id="KW-0547">Nucleotide-binding</keyword>
<dbReference type="Gene3D" id="3.90.1200.10">
    <property type="match status" value="1"/>
</dbReference>
<dbReference type="Proteomes" id="UP000638188">
    <property type="component" value="Unassembled WGS sequence"/>
</dbReference>
<evidence type="ECO:0000256" key="2">
    <source>
        <dbReference type="ARBA" id="ARBA00022840"/>
    </source>
</evidence>
<keyword evidence="2" id="KW-0067">ATP-binding</keyword>
<dbReference type="EMBL" id="BMFF01000005">
    <property type="protein sequence ID" value="GGD07006.1"/>
    <property type="molecule type" value="Genomic_DNA"/>
</dbReference>
<evidence type="ECO:0000313" key="5">
    <source>
        <dbReference type="Proteomes" id="UP000638188"/>
    </source>
</evidence>
<dbReference type="InterPro" id="IPR002575">
    <property type="entry name" value="Aminoglycoside_PTrfase"/>
</dbReference>
<proteinExistence type="predicted"/>
<evidence type="ECO:0000259" key="3">
    <source>
        <dbReference type="Pfam" id="PF01636"/>
    </source>
</evidence>
<comment type="caution">
    <text evidence="4">The sequence shown here is derived from an EMBL/GenBank/DDBJ whole genome shotgun (WGS) entry which is preliminary data.</text>
</comment>
<accession>A0ABQ1PYY6</accession>
<feature type="domain" description="Aminoglycoside phosphotransferase" evidence="3">
    <location>
        <begin position="33"/>
        <end position="258"/>
    </location>
</feature>
<dbReference type="Gene3D" id="3.30.200.20">
    <property type="entry name" value="Phosphorylase Kinase, domain 1"/>
    <property type="match status" value="1"/>
</dbReference>